<dbReference type="STRING" id="92696.A0A4R0RGU3"/>
<dbReference type="InterPro" id="IPR030185">
    <property type="entry name" value="Mae1"/>
</dbReference>
<evidence type="ECO:0000256" key="4">
    <source>
        <dbReference type="ARBA" id="ARBA00023136"/>
    </source>
</evidence>
<dbReference type="AlphaFoldDB" id="A0A4R0RGU3"/>
<comment type="caution">
    <text evidence="6">The sequence shown here is derived from an EMBL/GenBank/DDBJ whole genome shotgun (WGS) entry which is preliminary data.</text>
</comment>
<evidence type="ECO:0000256" key="5">
    <source>
        <dbReference type="SAM" id="Phobius"/>
    </source>
</evidence>
<evidence type="ECO:0000313" key="7">
    <source>
        <dbReference type="Proteomes" id="UP000292702"/>
    </source>
</evidence>
<protein>
    <recommendedName>
        <fullName evidence="8">Malic acid transport protein</fullName>
    </recommendedName>
</protein>
<dbReference type="OrthoDB" id="2901184at2759"/>
<dbReference type="GO" id="GO:0015140">
    <property type="term" value="F:malate transmembrane transporter activity"/>
    <property type="evidence" value="ECO:0007669"/>
    <property type="project" value="InterPro"/>
</dbReference>
<comment type="subcellular location">
    <subcellularLocation>
        <location evidence="1">Membrane</location>
        <topology evidence="1">Multi-pass membrane protein</topology>
    </subcellularLocation>
</comment>
<evidence type="ECO:0000256" key="1">
    <source>
        <dbReference type="ARBA" id="ARBA00004141"/>
    </source>
</evidence>
<dbReference type="PANTHER" id="PTHR31162">
    <property type="entry name" value="MALIC ACID TRANSPORT PROTEIN-RELATED"/>
    <property type="match status" value="1"/>
</dbReference>
<dbReference type="CDD" id="cd09317">
    <property type="entry name" value="TDT_Mae1_like"/>
    <property type="match status" value="1"/>
</dbReference>
<dbReference type="InterPro" id="IPR004695">
    <property type="entry name" value="SLAC1/Mae1/Ssu1/TehA"/>
</dbReference>
<feature type="transmembrane region" description="Helical" evidence="5">
    <location>
        <begin position="71"/>
        <end position="97"/>
    </location>
</feature>
<dbReference type="GO" id="GO:0016020">
    <property type="term" value="C:membrane"/>
    <property type="evidence" value="ECO:0007669"/>
    <property type="project" value="UniProtKB-SubCell"/>
</dbReference>
<sequence length="447" mass="48949">MSQITLNNVDNVNTGYSEAFGASLGKMSTHITRVSRLSRIIHGWTWQAFPIGMGTGAVYVCLAGVDPDPPHGLHVIQTIFFFMNIVLFLINTSTLLLQMILYPRQAVRLITDPGKGVFVPLIVLSFATIIIGTVNYSVPGGDVRLSPNVLYILFWIYIGFSLLVCFPMMMIWFNHPHDLTSFTPAWAFLVFPMMLAGVVASNVLRVLDPSEGRALGVLLTGYIFQGLGFFMTLFYICIYIIRIMTTGFLEGQQASGAFIACGPPGFTALALMNLGESARSILVQQNLVSPIAGEVWYATSVLSALLLFGLAVFFFAFGALPYWFKLHHRLGEILGCWALTFPNAGWILALRKLGDIFDLEAFKILEPRHDYCHIFTATPEETLRDMRTKRPDLEMALAASTQVGIGLVSAVAEENAREAGAQALAASSLPTSMSALGTPELPSKETS</sequence>
<dbReference type="Pfam" id="PF03595">
    <property type="entry name" value="SLAC1"/>
    <property type="match status" value="1"/>
</dbReference>
<accession>A0A4R0RGU3</accession>
<evidence type="ECO:0008006" key="8">
    <source>
        <dbReference type="Google" id="ProtNLM"/>
    </source>
</evidence>
<keyword evidence="7" id="KW-1185">Reference proteome</keyword>
<feature type="transmembrane region" description="Helical" evidence="5">
    <location>
        <begin position="117"/>
        <end position="138"/>
    </location>
</feature>
<evidence type="ECO:0000256" key="2">
    <source>
        <dbReference type="ARBA" id="ARBA00022692"/>
    </source>
</evidence>
<keyword evidence="2 5" id="KW-0812">Transmembrane</keyword>
<dbReference type="Proteomes" id="UP000292702">
    <property type="component" value="Unassembled WGS sequence"/>
</dbReference>
<proteinExistence type="predicted"/>
<reference evidence="6 7" key="1">
    <citation type="submission" date="2018-11" db="EMBL/GenBank/DDBJ databases">
        <title>Genome assembly of Steccherinum ochraceum LE-BIN_3174, the white-rot fungus of the Steccherinaceae family (The Residual Polyporoid clade, Polyporales, Basidiomycota).</title>
        <authorList>
            <person name="Fedorova T.V."/>
            <person name="Glazunova O.A."/>
            <person name="Landesman E.O."/>
            <person name="Moiseenko K.V."/>
            <person name="Psurtseva N.V."/>
            <person name="Savinova O.S."/>
            <person name="Shakhova N.V."/>
            <person name="Tyazhelova T.V."/>
            <person name="Vasina D.V."/>
        </authorList>
    </citation>
    <scope>NUCLEOTIDE SEQUENCE [LARGE SCALE GENOMIC DNA]</scope>
    <source>
        <strain evidence="6 7">LE-BIN_3174</strain>
    </source>
</reference>
<dbReference type="PANTHER" id="PTHR31162:SF0">
    <property type="entry name" value="MALIC ACID TRANSPORT PROTEIN"/>
    <property type="match status" value="1"/>
</dbReference>
<feature type="transmembrane region" description="Helical" evidence="5">
    <location>
        <begin position="295"/>
        <end position="324"/>
    </location>
</feature>
<gene>
    <name evidence="6" type="ORF">EIP91_006226</name>
</gene>
<keyword evidence="4 5" id="KW-0472">Membrane</keyword>
<keyword evidence="3 5" id="KW-1133">Transmembrane helix</keyword>
<evidence type="ECO:0000313" key="6">
    <source>
        <dbReference type="EMBL" id="TCD62928.1"/>
    </source>
</evidence>
<dbReference type="InterPro" id="IPR038665">
    <property type="entry name" value="Voltage-dep_anion_channel_sf"/>
</dbReference>
<feature type="transmembrane region" description="Helical" evidence="5">
    <location>
        <begin position="219"/>
        <end position="241"/>
    </location>
</feature>
<dbReference type="EMBL" id="RWJN01000335">
    <property type="protein sequence ID" value="TCD62928.1"/>
    <property type="molecule type" value="Genomic_DNA"/>
</dbReference>
<feature type="transmembrane region" description="Helical" evidence="5">
    <location>
        <begin position="43"/>
        <end position="65"/>
    </location>
</feature>
<evidence type="ECO:0000256" key="3">
    <source>
        <dbReference type="ARBA" id="ARBA00022989"/>
    </source>
</evidence>
<feature type="transmembrane region" description="Helical" evidence="5">
    <location>
        <begin position="185"/>
        <end position="207"/>
    </location>
</feature>
<organism evidence="6 7">
    <name type="scientific">Steccherinum ochraceum</name>
    <dbReference type="NCBI Taxonomy" id="92696"/>
    <lineage>
        <taxon>Eukaryota</taxon>
        <taxon>Fungi</taxon>
        <taxon>Dikarya</taxon>
        <taxon>Basidiomycota</taxon>
        <taxon>Agaricomycotina</taxon>
        <taxon>Agaricomycetes</taxon>
        <taxon>Polyporales</taxon>
        <taxon>Steccherinaceae</taxon>
        <taxon>Steccherinum</taxon>
    </lineage>
</organism>
<feature type="transmembrane region" description="Helical" evidence="5">
    <location>
        <begin position="150"/>
        <end position="173"/>
    </location>
</feature>
<feature type="transmembrane region" description="Helical" evidence="5">
    <location>
        <begin position="253"/>
        <end position="275"/>
    </location>
</feature>
<name>A0A4R0RGU3_9APHY</name>
<dbReference type="Gene3D" id="1.50.10.150">
    <property type="entry name" value="Voltage-dependent anion channel"/>
    <property type="match status" value="1"/>
</dbReference>